<dbReference type="OrthoDB" id="3216194at2"/>
<name>A0A3M0GHZ3_9ACTN</name>
<accession>A0A3M0GHZ3</accession>
<proteinExistence type="predicted"/>
<reference evidence="1 2" key="1">
    <citation type="submission" date="2018-10" db="EMBL/GenBank/DDBJ databases">
        <title>Tessaracoccus antarcticuss sp. nov., isolated from sediment.</title>
        <authorList>
            <person name="Zhou L.Y."/>
            <person name="Du Z.J."/>
        </authorList>
    </citation>
    <scope>NUCLEOTIDE SEQUENCE [LARGE SCALE GENOMIC DNA]</scope>
    <source>
        <strain evidence="1 2">JDX10</strain>
    </source>
</reference>
<organism evidence="1 2">
    <name type="scientific">Tessaracoccus antarcticus</name>
    <dbReference type="NCBI Taxonomy" id="2479848"/>
    <lineage>
        <taxon>Bacteria</taxon>
        <taxon>Bacillati</taxon>
        <taxon>Actinomycetota</taxon>
        <taxon>Actinomycetes</taxon>
        <taxon>Propionibacteriales</taxon>
        <taxon>Propionibacteriaceae</taxon>
        <taxon>Tessaracoccus</taxon>
    </lineage>
</organism>
<evidence type="ECO:0000313" key="2">
    <source>
        <dbReference type="Proteomes" id="UP000275256"/>
    </source>
</evidence>
<gene>
    <name evidence="1" type="ORF">EAX62_06920</name>
</gene>
<comment type="caution">
    <text evidence="1">The sequence shown here is derived from an EMBL/GenBank/DDBJ whole genome shotgun (WGS) entry which is preliminary data.</text>
</comment>
<dbReference type="EMBL" id="REFW01000001">
    <property type="protein sequence ID" value="RMB62282.1"/>
    <property type="molecule type" value="Genomic_DNA"/>
</dbReference>
<dbReference type="Proteomes" id="UP000275256">
    <property type="component" value="Unassembled WGS sequence"/>
</dbReference>
<dbReference type="AlphaFoldDB" id="A0A3M0GHZ3"/>
<evidence type="ECO:0000313" key="1">
    <source>
        <dbReference type="EMBL" id="RMB62282.1"/>
    </source>
</evidence>
<keyword evidence="2" id="KW-1185">Reference proteome</keyword>
<protein>
    <submittedName>
        <fullName evidence="1">DUF3499 domain-containing protein</fullName>
    </submittedName>
</protein>
<dbReference type="InterPro" id="IPR021888">
    <property type="entry name" value="DUF3499"/>
</dbReference>
<dbReference type="Pfam" id="PF12005">
    <property type="entry name" value="DUF3499"/>
    <property type="match status" value="1"/>
</dbReference>
<sequence>MATMTYDYADSTAVLGPLAIVHIPGALHLCIEHARRTSVPRGWEVIRLPLEDAAPVRMPSDDLLALADAVREIGLRHDDPEPAAVHLPHEPAVLRTAGHLRLLGTVD</sequence>